<dbReference type="GO" id="GO:0005737">
    <property type="term" value="C:cytoplasm"/>
    <property type="evidence" value="ECO:0007669"/>
    <property type="project" value="TreeGrafter"/>
</dbReference>
<dbReference type="GO" id="GO:0000978">
    <property type="term" value="F:RNA polymerase II cis-regulatory region sequence-specific DNA binding"/>
    <property type="evidence" value="ECO:0007669"/>
    <property type="project" value="TreeGrafter"/>
</dbReference>
<organism evidence="3 4">
    <name type="scientific">Onchocerca volvulus</name>
    <dbReference type="NCBI Taxonomy" id="6282"/>
    <lineage>
        <taxon>Eukaryota</taxon>
        <taxon>Metazoa</taxon>
        <taxon>Ecdysozoa</taxon>
        <taxon>Nematoda</taxon>
        <taxon>Chromadorea</taxon>
        <taxon>Rhabditida</taxon>
        <taxon>Spirurina</taxon>
        <taxon>Spiruromorpha</taxon>
        <taxon>Filarioidea</taxon>
        <taxon>Onchocercidae</taxon>
        <taxon>Onchocerca</taxon>
    </lineage>
</organism>
<dbReference type="InterPro" id="IPR037000">
    <property type="entry name" value="Ski_DNA-bd_sf"/>
</dbReference>
<dbReference type="SMART" id="SM01046">
    <property type="entry name" value="c-SKI_SMAD_bind"/>
    <property type="match status" value="1"/>
</dbReference>
<feature type="domain" description="c-SKI SMAD4-binding" evidence="2">
    <location>
        <begin position="261"/>
        <end position="349"/>
    </location>
</feature>
<dbReference type="PANTHER" id="PTHR10005:SF25">
    <property type="entry name" value="SNO ONCOGENE, ISOFORM B"/>
    <property type="match status" value="1"/>
</dbReference>
<reference evidence="4" key="1">
    <citation type="submission" date="2013-10" db="EMBL/GenBank/DDBJ databases">
        <title>Genome sequencing of Onchocerca volvulus.</title>
        <authorList>
            <person name="Cotton J."/>
            <person name="Tsai J."/>
            <person name="Stanley E."/>
            <person name="Tracey A."/>
            <person name="Holroyd N."/>
            <person name="Lustigman S."/>
            <person name="Berriman M."/>
        </authorList>
    </citation>
    <scope>NUCLEOTIDE SEQUENCE</scope>
</reference>
<dbReference type="InterPro" id="IPR023216">
    <property type="entry name" value="Tscrpt_reg_SKI_SnoN"/>
</dbReference>
<dbReference type="GO" id="GO:0005667">
    <property type="term" value="C:transcription regulator complex"/>
    <property type="evidence" value="ECO:0007669"/>
    <property type="project" value="TreeGrafter"/>
</dbReference>
<sequence>MALAALSSSHSTIKFGETVEVAAATTAAAAQATTTTTTAAATGSDEPGIGAENNGKKKCEADENVGISCGSINMSDSITSATVSAAAVAAAAAAAAAAVAATAEISMDSVATQLTSSTDDILLDELSSRFRGVLPIQPSPLLLPSDHISSSLKSTRLNGHLIYCFVIGGECRLCFPQIISVVLRGVAISDINELFVDLNIHISVASQQQLDTLKLAGVMPMTADSCGLVTKSDAERLVAKLLPQCSGYRLTTDIASYGADTIPVMHDCFDGCTGTLIPSLDSDEQIECTQCKLLFTGEKFVSHSHSVQQIHRICHWGFDSSNWRHYLHLPESCEDDVKVLQKLELYKYPPIRLGKRSASHAFTTLENGNCSKLANLTTMASTKPVEAGVGPTVAASSMPLLNEISEHILKLYTAAQTAAVAATALTAAPTTSATVTQDSSILPLQIPVVGANGCYTGQSSGTSLINPQLQSLLALQFVASQLPRTESYRVPILANPSSHIASDIRWKPVYETQSSVLPSVPVVDSNKSTADMKQHAIVTDGSFPSKDAPISSATNLDIPTCTTNKTGTSLERLLEQTLKEPVLSVAKLLVMEFRREKELLMNQNGQLRRENALLRSALASSTVLVGLKGLTTANVPIS</sequence>
<dbReference type="InterPro" id="IPR010919">
    <property type="entry name" value="SAND-like_dom_sf"/>
</dbReference>
<dbReference type="CDD" id="cd21079">
    <property type="entry name" value="DHD_Ski_Sno"/>
    <property type="match status" value="1"/>
</dbReference>
<dbReference type="InterPro" id="IPR003380">
    <property type="entry name" value="SKI/SNO/DAC"/>
</dbReference>
<dbReference type="Proteomes" id="UP000024404">
    <property type="component" value="Unassembled WGS sequence"/>
</dbReference>
<proteinExistence type="inferred from homology"/>
<dbReference type="Pfam" id="PF02437">
    <property type="entry name" value="Ski_Sno_DHD"/>
    <property type="match status" value="1"/>
</dbReference>
<dbReference type="STRING" id="6282.A0A2K6WM87"/>
<accession>A0A2K6WM87</accession>
<dbReference type="Gene3D" id="3.10.260.20">
    <property type="entry name" value="Ski"/>
    <property type="match status" value="1"/>
</dbReference>
<dbReference type="EMBL" id="CMVM020000291">
    <property type="status" value="NOT_ANNOTATED_CDS"/>
    <property type="molecule type" value="Genomic_DNA"/>
</dbReference>
<dbReference type="AlphaFoldDB" id="A0A2K6WM87"/>
<dbReference type="GO" id="GO:0046332">
    <property type="term" value="F:SMAD binding"/>
    <property type="evidence" value="ECO:0007669"/>
    <property type="project" value="InterPro"/>
</dbReference>
<evidence type="ECO:0000256" key="1">
    <source>
        <dbReference type="ARBA" id="ARBA00009513"/>
    </source>
</evidence>
<dbReference type="SUPFAM" id="SSF63763">
    <property type="entry name" value="SAND domain-like"/>
    <property type="match status" value="1"/>
</dbReference>
<dbReference type="PANTHER" id="PTHR10005">
    <property type="entry name" value="SKI ONCOGENE-RELATED"/>
    <property type="match status" value="1"/>
</dbReference>
<dbReference type="OMA" id="IHRICHW"/>
<name>A0A2K6WM87_ONCVO</name>
<evidence type="ECO:0000313" key="4">
    <source>
        <dbReference type="Proteomes" id="UP000024404"/>
    </source>
</evidence>
<evidence type="ECO:0000259" key="2">
    <source>
        <dbReference type="SMART" id="SM01046"/>
    </source>
</evidence>
<dbReference type="EnsemblMetazoa" id="OVOC9750.1">
    <property type="protein sequence ID" value="OVOC9750.1"/>
    <property type="gene ID" value="WBGene00246559"/>
</dbReference>
<dbReference type="SUPFAM" id="SSF46955">
    <property type="entry name" value="Putative DNA-binding domain"/>
    <property type="match status" value="1"/>
</dbReference>
<protein>
    <submittedName>
        <fullName evidence="3">C-SKI_SMAD_bind domain-containing protein</fullName>
    </submittedName>
</protein>
<comment type="similarity">
    <text evidence="1">Belongs to the SKI family.</text>
</comment>
<dbReference type="Pfam" id="PF08782">
    <property type="entry name" value="c-SKI_SMAD_bind"/>
    <property type="match status" value="1"/>
</dbReference>
<evidence type="ECO:0000313" key="3">
    <source>
        <dbReference type="EnsemblMetazoa" id="OVOC9750.1"/>
    </source>
</evidence>
<dbReference type="Gene3D" id="3.10.390.10">
    <property type="entry name" value="SAND domain-like"/>
    <property type="match status" value="1"/>
</dbReference>
<dbReference type="GO" id="GO:0000981">
    <property type="term" value="F:DNA-binding transcription factor activity, RNA polymerase II-specific"/>
    <property type="evidence" value="ECO:0007669"/>
    <property type="project" value="TreeGrafter"/>
</dbReference>
<dbReference type="EnsemblMetazoa" id="OVOC9750.2">
    <property type="protein sequence ID" value="OVOC9750.2"/>
    <property type="gene ID" value="WBGene00246559"/>
</dbReference>
<keyword evidence="4" id="KW-1185">Reference proteome</keyword>
<reference evidence="3" key="2">
    <citation type="submission" date="2018-02" db="UniProtKB">
        <authorList>
            <consortium name="EnsemblMetazoa"/>
        </authorList>
    </citation>
    <scope>IDENTIFICATION</scope>
</reference>
<dbReference type="GO" id="GO:0005634">
    <property type="term" value="C:nucleus"/>
    <property type="evidence" value="ECO:0007669"/>
    <property type="project" value="TreeGrafter"/>
</dbReference>
<dbReference type="InterPro" id="IPR014890">
    <property type="entry name" value="c-SKI_SMAD4-bd_dom"/>
</dbReference>
<dbReference type="InterPro" id="IPR009061">
    <property type="entry name" value="DNA-bd_dom_put_sf"/>
</dbReference>
<dbReference type="GO" id="GO:0030514">
    <property type="term" value="P:negative regulation of BMP signaling pathway"/>
    <property type="evidence" value="ECO:0007669"/>
    <property type="project" value="TreeGrafter"/>
</dbReference>